<feature type="domain" description="Type I restriction modification DNA specificity" evidence="4">
    <location>
        <begin position="1"/>
        <end position="178"/>
    </location>
</feature>
<dbReference type="Gene3D" id="1.10.287.1120">
    <property type="entry name" value="Bipartite methylase S protein"/>
    <property type="match status" value="1"/>
</dbReference>
<dbReference type="GO" id="GO:0009307">
    <property type="term" value="P:DNA restriction-modification system"/>
    <property type="evidence" value="ECO:0007669"/>
    <property type="project" value="UniProtKB-KW"/>
</dbReference>
<keyword evidence="2" id="KW-0680">Restriction system</keyword>
<evidence type="ECO:0000313" key="7">
    <source>
        <dbReference type="Proteomes" id="UP000034450"/>
    </source>
</evidence>
<evidence type="ECO:0000313" key="6">
    <source>
        <dbReference type="EMBL" id="KKH56233.1"/>
    </source>
</evidence>
<gene>
    <name evidence="5" type="ORF">DU40_15710</name>
    <name evidence="6" type="ORF">DU74_14125</name>
</gene>
<dbReference type="AlphaFoldDB" id="A0A0F8P0J0"/>
<dbReference type="Proteomes" id="UP000034450">
    <property type="component" value="Unassembled WGS sequence"/>
</dbReference>
<dbReference type="PANTHER" id="PTHR30408:SF13">
    <property type="entry name" value="TYPE I RESTRICTION ENZYME HINDI SPECIFICITY SUBUNIT"/>
    <property type="match status" value="1"/>
</dbReference>
<dbReference type="Gene3D" id="3.90.220.20">
    <property type="entry name" value="DNA methylase specificity domains"/>
    <property type="match status" value="2"/>
</dbReference>
<evidence type="ECO:0000259" key="4">
    <source>
        <dbReference type="Pfam" id="PF01420"/>
    </source>
</evidence>
<dbReference type="PATRIC" id="fig|2209.60.peg.3374"/>
<feature type="domain" description="Type I restriction modification DNA specificity" evidence="4">
    <location>
        <begin position="195"/>
        <end position="365"/>
    </location>
</feature>
<sequence length="397" mass="44855">MDEWKEYILEDVIDKFIDYRGKTPNKTENGIPLITAKIVKSGRILEPNEFIAPEDYDSWMTRGLPEVDDIVLTTEAPLGEIALIKNKNVALAQRIITLRGKNQFVFNPFLKYYFQSTNGQYELQSRASGTTVFGIKAEVLRKVPVSLPPLPEQRVIASVLSSLDDKIDLLHRQNKTLEAMAETLFRQWFVEEADEGWEEDSLLKLIRLVGGGTPKTSITEYWDGDIPWLAGGDIAANHRSFVNHAEKRITEAGLNKSSAKLLPKYATVISARGTVGKYCLLAEPMAFSQSNYGILPNIDDCFFFTYLLINHVVEELQSSAYGSVFDTITTATFKENEVLIPTEKEIIQFEKSISPYFQKMFINKGQIRTLEKLRDTLLPKLMSGEVRVELAQGEAAR</sequence>
<evidence type="ECO:0000256" key="1">
    <source>
        <dbReference type="ARBA" id="ARBA00010923"/>
    </source>
</evidence>
<organism evidence="6 7">
    <name type="scientific">Methanosarcina mazei</name>
    <name type="common">Methanosarcina frisia</name>
    <dbReference type="NCBI Taxonomy" id="2209"/>
    <lineage>
        <taxon>Archaea</taxon>
        <taxon>Methanobacteriati</taxon>
        <taxon>Methanobacteriota</taxon>
        <taxon>Stenosarchaea group</taxon>
        <taxon>Methanomicrobia</taxon>
        <taxon>Methanosarcinales</taxon>
        <taxon>Methanosarcinaceae</taxon>
        <taxon>Methanosarcina</taxon>
    </lineage>
</organism>
<evidence type="ECO:0000256" key="2">
    <source>
        <dbReference type="ARBA" id="ARBA00022747"/>
    </source>
</evidence>
<keyword evidence="6" id="KW-0540">Nuclease</keyword>
<comment type="caution">
    <text evidence="6">The sequence shown here is derived from an EMBL/GenBank/DDBJ whole genome shotgun (WGS) entry which is preliminary data.</text>
</comment>
<dbReference type="InterPro" id="IPR044946">
    <property type="entry name" value="Restrct_endonuc_typeI_TRD_sf"/>
</dbReference>
<evidence type="ECO:0000313" key="8">
    <source>
        <dbReference type="Proteomes" id="UP000034597"/>
    </source>
</evidence>
<dbReference type="CDD" id="cd17243">
    <property type="entry name" value="RMtype1_S_AchA6I-TRD2-CR2_like"/>
    <property type="match status" value="1"/>
</dbReference>
<dbReference type="GO" id="GO:0004519">
    <property type="term" value="F:endonuclease activity"/>
    <property type="evidence" value="ECO:0007669"/>
    <property type="project" value="UniProtKB-KW"/>
</dbReference>
<name>A0A0F8P0J0_METMZ</name>
<proteinExistence type="inferred from homology"/>
<dbReference type="PANTHER" id="PTHR30408">
    <property type="entry name" value="TYPE-1 RESTRICTION ENZYME ECOKI SPECIFICITY PROTEIN"/>
    <property type="match status" value="1"/>
</dbReference>
<dbReference type="CDD" id="cd17246">
    <property type="entry name" value="RMtype1_S_SonII-TRD2-CR2_like"/>
    <property type="match status" value="1"/>
</dbReference>
<dbReference type="Proteomes" id="UP000034597">
    <property type="component" value="Unassembled WGS sequence"/>
</dbReference>
<keyword evidence="6" id="KW-0255">Endonuclease</keyword>
<evidence type="ECO:0000313" key="5">
    <source>
        <dbReference type="EMBL" id="KKG06555.1"/>
    </source>
</evidence>
<keyword evidence="6" id="KW-0378">Hydrolase</keyword>
<dbReference type="RefSeq" id="WP_048045625.1">
    <property type="nucleotide sequence ID" value="NZ_JJOT01000006.1"/>
</dbReference>
<dbReference type="EMBL" id="JJQN01000159">
    <property type="protein sequence ID" value="KKH56233.1"/>
    <property type="molecule type" value="Genomic_DNA"/>
</dbReference>
<dbReference type="InterPro" id="IPR000055">
    <property type="entry name" value="Restrct_endonuc_typeI_TRD"/>
</dbReference>
<reference evidence="7 8" key="1">
    <citation type="journal article" date="2015" name="ISME J.">
        <title>Genomic and phenotypic differentiation among Methanosarcina mazei populations from Columbia River sediment.</title>
        <authorList>
            <person name="Youngblut N.D."/>
            <person name="Wirth J.S."/>
            <person name="Henriksen J.R."/>
            <person name="Smith M."/>
            <person name="Simon H."/>
            <person name="Metcalf W.W."/>
            <person name="Whitaker R.J."/>
        </authorList>
    </citation>
    <scope>NUCLEOTIDE SEQUENCE [LARGE SCALE GENOMIC DNA]</scope>
    <source>
        <strain evidence="6 7">1.H.A.2.6</strain>
        <strain evidence="5 8">2.F.T.0.2</strain>
    </source>
</reference>
<dbReference type="SUPFAM" id="SSF116734">
    <property type="entry name" value="DNA methylase specificity domain"/>
    <property type="match status" value="2"/>
</dbReference>
<dbReference type="InterPro" id="IPR052021">
    <property type="entry name" value="Type-I_RS_S_subunit"/>
</dbReference>
<comment type="similarity">
    <text evidence="1">Belongs to the type-I restriction system S methylase family.</text>
</comment>
<accession>A0A0F8P0J0</accession>
<dbReference type="EMBL" id="JJOT01000006">
    <property type="protein sequence ID" value="KKG06555.1"/>
    <property type="molecule type" value="Genomic_DNA"/>
</dbReference>
<evidence type="ECO:0000256" key="3">
    <source>
        <dbReference type="ARBA" id="ARBA00023125"/>
    </source>
</evidence>
<dbReference type="Pfam" id="PF01420">
    <property type="entry name" value="Methylase_S"/>
    <property type="match status" value="2"/>
</dbReference>
<protein>
    <submittedName>
        <fullName evidence="6">Restriction endonuclease S subunit</fullName>
    </submittedName>
</protein>
<dbReference type="GO" id="GO:0003677">
    <property type="term" value="F:DNA binding"/>
    <property type="evidence" value="ECO:0007669"/>
    <property type="project" value="UniProtKB-KW"/>
</dbReference>
<keyword evidence="3" id="KW-0238">DNA-binding</keyword>